<gene>
    <name evidence="8" type="ORF">DSCA_25530</name>
</gene>
<keyword evidence="3" id="KW-0479">Metal-binding</keyword>
<evidence type="ECO:0000256" key="3">
    <source>
        <dbReference type="ARBA" id="ARBA00022723"/>
    </source>
</evidence>
<dbReference type="SUPFAM" id="SSF46548">
    <property type="entry name" value="alpha-helical ferredoxin"/>
    <property type="match status" value="1"/>
</dbReference>
<dbReference type="PROSITE" id="PS00198">
    <property type="entry name" value="4FE4S_FER_1"/>
    <property type="match status" value="1"/>
</dbReference>
<dbReference type="PANTHER" id="PTHR43551">
    <property type="entry name" value="FUMARATE REDUCTASE IRON-SULFUR SUBUNIT"/>
    <property type="match status" value="1"/>
</dbReference>
<organism evidence="8 9">
    <name type="scientific">Desulfosarcina alkanivorans</name>
    <dbReference type="NCBI Taxonomy" id="571177"/>
    <lineage>
        <taxon>Bacteria</taxon>
        <taxon>Pseudomonadati</taxon>
        <taxon>Thermodesulfobacteriota</taxon>
        <taxon>Desulfobacteria</taxon>
        <taxon>Desulfobacterales</taxon>
        <taxon>Desulfosarcinaceae</taxon>
        <taxon>Desulfosarcina</taxon>
    </lineage>
</organism>
<feature type="domain" description="4Fe-4S ferredoxin-type" evidence="7">
    <location>
        <begin position="25"/>
        <end position="55"/>
    </location>
</feature>
<evidence type="ECO:0000313" key="8">
    <source>
        <dbReference type="EMBL" id="BBO68623.1"/>
    </source>
</evidence>
<dbReference type="GO" id="GO:0016491">
    <property type="term" value="F:oxidoreductase activity"/>
    <property type="evidence" value="ECO:0007669"/>
    <property type="project" value="UniProtKB-ARBA"/>
</dbReference>
<evidence type="ECO:0000259" key="7">
    <source>
        <dbReference type="PROSITE" id="PS51379"/>
    </source>
</evidence>
<dbReference type="GO" id="GO:0051539">
    <property type="term" value="F:4 iron, 4 sulfur cluster binding"/>
    <property type="evidence" value="ECO:0007669"/>
    <property type="project" value="UniProtKB-KW"/>
</dbReference>
<evidence type="ECO:0000256" key="6">
    <source>
        <dbReference type="ARBA" id="ARBA00023014"/>
    </source>
</evidence>
<evidence type="ECO:0000313" key="9">
    <source>
        <dbReference type="Proteomes" id="UP000427906"/>
    </source>
</evidence>
<dbReference type="Proteomes" id="UP000427906">
    <property type="component" value="Chromosome"/>
</dbReference>
<dbReference type="Gene3D" id="1.10.1060.10">
    <property type="entry name" value="Alpha-helical ferredoxin"/>
    <property type="match status" value="1"/>
</dbReference>
<name>A0A5K7YJC5_9BACT</name>
<dbReference type="InterPro" id="IPR017900">
    <property type="entry name" value="4Fe4S_Fe_S_CS"/>
</dbReference>
<sequence length="464" mass="51859">MSEAKAIKIQSNRKSTFIDKVKAILPAGGNLNLCLTCGACASGCPATGLEGMDPRKFLRLAALGLDDEINGHPWVWMCSLCQRCVYVCPMEINIPTLVYEARTLWPREKRPKGILGSCDMALRNDSCSAMGSPPEDFIFVVADVCEEVQGDQPGWENLQAPMDKEGSHFFLSQNSREPVTEPEEMVPLWKILHLVGADWTYGSTGWGGENYCMFLSDDKNWKAITEKTVRKAESLGCKVYLNTECGHSTYSVWMGVQRHKIETGLEIAPIVPYYARWIREGKIRPESNWNKDLKIKFTVQDPCQQVRKSFGDPLAEDLRFVVKTCVGEENFVDMTPNRSNNFCCGGGGGYLQSGYNEARRQYGKLKFDQIKATGATYVVTPCHNCHAQIHDLEEHYEGGYKTIHLWTLIALSLGVLADTERVYLGPDLAEVWLPGEPGTPILSWINRRSRAIVASGKIQNASLE</sequence>
<keyword evidence="2" id="KW-0004">4Fe-4S</keyword>
<dbReference type="EMBL" id="AP021874">
    <property type="protein sequence ID" value="BBO68623.1"/>
    <property type="molecule type" value="Genomic_DNA"/>
</dbReference>
<dbReference type="InterPro" id="IPR009051">
    <property type="entry name" value="Helical_ferredxn"/>
</dbReference>
<dbReference type="KEGG" id="dalk:DSCA_25530"/>
<dbReference type="GO" id="GO:0046872">
    <property type="term" value="F:metal ion binding"/>
    <property type="evidence" value="ECO:0007669"/>
    <property type="project" value="UniProtKB-KW"/>
</dbReference>
<protein>
    <submittedName>
        <fullName evidence="8">Oxidoreductase</fullName>
    </submittedName>
</protein>
<dbReference type="Pfam" id="PF13183">
    <property type="entry name" value="Fer4_8"/>
    <property type="match status" value="1"/>
</dbReference>
<keyword evidence="5" id="KW-0408">Iron</keyword>
<evidence type="ECO:0000256" key="1">
    <source>
        <dbReference type="ARBA" id="ARBA00022448"/>
    </source>
</evidence>
<dbReference type="RefSeq" id="WP_155316758.1">
    <property type="nucleotide sequence ID" value="NZ_AP021874.1"/>
</dbReference>
<dbReference type="Pfam" id="PF02754">
    <property type="entry name" value="CCG"/>
    <property type="match status" value="1"/>
</dbReference>
<dbReference type="InterPro" id="IPR017896">
    <property type="entry name" value="4Fe4S_Fe-S-bd"/>
</dbReference>
<dbReference type="PANTHER" id="PTHR43551:SF1">
    <property type="entry name" value="HETERODISULFIDE REDUCTASE"/>
    <property type="match status" value="1"/>
</dbReference>
<keyword evidence="9" id="KW-1185">Reference proteome</keyword>
<dbReference type="PROSITE" id="PS51379">
    <property type="entry name" value="4FE4S_FER_2"/>
    <property type="match status" value="1"/>
</dbReference>
<keyword evidence="1" id="KW-0813">Transport</keyword>
<evidence type="ECO:0000256" key="5">
    <source>
        <dbReference type="ARBA" id="ARBA00023004"/>
    </source>
</evidence>
<accession>A0A5K7YJC5</accession>
<evidence type="ECO:0000256" key="2">
    <source>
        <dbReference type="ARBA" id="ARBA00022485"/>
    </source>
</evidence>
<keyword evidence="6" id="KW-0411">Iron-sulfur</keyword>
<dbReference type="AlphaFoldDB" id="A0A5K7YJC5"/>
<evidence type="ECO:0000256" key="4">
    <source>
        <dbReference type="ARBA" id="ARBA00022982"/>
    </source>
</evidence>
<keyword evidence="4" id="KW-0249">Electron transport</keyword>
<dbReference type="OrthoDB" id="9786127at2"/>
<proteinExistence type="predicted"/>
<reference evidence="8 9" key="1">
    <citation type="submission" date="2019-11" db="EMBL/GenBank/DDBJ databases">
        <title>Comparative genomics of hydrocarbon-degrading Desulfosarcina strains.</title>
        <authorList>
            <person name="Watanabe M."/>
            <person name="Kojima H."/>
            <person name="Fukui M."/>
        </authorList>
    </citation>
    <scope>NUCLEOTIDE SEQUENCE [LARGE SCALE GENOMIC DNA]</scope>
    <source>
        <strain evidence="8 9">PL12</strain>
    </source>
</reference>
<dbReference type="InterPro" id="IPR004017">
    <property type="entry name" value="Cys_rich_dom"/>
</dbReference>